<evidence type="ECO:0000259" key="9">
    <source>
        <dbReference type="Pfam" id="PF11708"/>
    </source>
</evidence>
<evidence type="ECO:0000256" key="1">
    <source>
        <dbReference type="ARBA" id="ARBA00004123"/>
    </source>
</evidence>
<proteinExistence type="inferred from homology"/>
<evidence type="ECO:0000256" key="4">
    <source>
        <dbReference type="ARBA" id="ARBA00022728"/>
    </source>
</evidence>
<organism evidence="10">
    <name type="scientific">Percolomonas cosmopolitus</name>
    <dbReference type="NCBI Taxonomy" id="63605"/>
    <lineage>
        <taxon>Eukaryota</taxon>
        <taxon>Discoba</taxon>
        <taxon>Heterolobosea</taxon>
        <taxon>Tetramitia</taxon>
        <taxon>Eutetramitia</taxon>
        <taxon>Percolomonadidae</taxon>
        <taxon>Percolomonas</taxon>
    </lineage>
</organism>
<evidence type="ECO:0000256" key="7">
    <source>
        <dbReference type="RuleBase" id="RU367071"/>
    </source>
</evidence>
<comment type="function">
    <text evidence="7">Involved in pre-mRNA splicing.</text>
</comment>
<evidence type="ECO:0000313" key="10">
    <source>
        <dbReference type="EMBL" id="CAD9083713.1"/>
    </source>
</evidence>
<feature type="region of interest" description="Disordered" evidence="8">
    <location>
        <begin position="433"/>
        <end position="470"/>
    </location>
</feature>
<dbReference type="InterPro" id="IPR039974">
    <property type="entry name" value="Splicing_factor_SLU7"/>
</dbReference>
<evidence type="ECO:0000256" key="6">
    <source>
        <dbReference type="ARBA" id="ARBA00023242"/>
    </source>
</evidence>
<dbReference type="Pfam" id="PF11708">
    <property type="entry name" value="Slu7"/>
    <property type="match status" value="1"/>
</dbReference>
<accession>A0A7S1PII6</accession>
<evidence type="ECO:0000256" key="8">
    <source>
        <dbReference type="SAM" id="MobiDB-lite"/>
    </source>
</evidence>
<dbReference type="AlphaFoldDB" id="A0A7S1PII6"/>
<comment type="subcellular location">
    <subcellularLocation>
        <location evidence="1 7">Nucleus</location>
    </subcellularLocation>
</comment>
<evidence type="ECO:0000256" key="5">
    <source>
        <dbReference type="ARBA" id="ARBA00023187"/>
    </source>
</evidence>
<feature type="compositionally biased region" description="Basic and acidic residues" evidence="8">
    <location>
        <begin position="11"/>
        <end position="20"/>
    </location>
</feature>
<dbReference type="GO" id="GO:0000398">
    <property type="term" value="P:mRNA splicing, via spliceosome"/>
    <property type="evidence" value="ECO:0007669"/>
    <property type="project" value="UniProtKB-UniRule"/>
</dbReference>
<keyword evidence="3 7" id="KW-0507">mRNA processing</keyword>
<sequence length="470" mass="53873">MSSLSRQQFVRKKELEEARKAGQAPAEVDEHGRDINPHIPKYIASAPWYLDKGVPSLKHQKKLDSHNDDENGDGSSKKMPGVIEVPSFLKKRGKAQIVNHAMTYRKGSCRNCGSMDHKTSDCMERPRRRGAHLTGEEIAADREVHDLNAKVSYDAKRDRWAAYTPSMYREKVVQRHERIEKERKKHREKEMRERLLKGTNAEANTDGTTASEDLKQRDETIFGMGADSRTRTNSKNLRIREDIPKYLRNLDTDTHYDAKTRSMRENPNPDVPLDQLDYAGDNAYRTTGEYREWLDTQKFAWELAEKGQRINTAALPSQVEKLHKQLKERKKKHLEQHKADLIKKYGGEEHFKKPKQLAATQETEYYAEYSRSSGKIIGGHKKLMQKSKFDEDEFINGHTSVFGSFWKDGKWGFACCQCTNKLAKCPLSEEDGVLENGSGMKRKREDTAVTAGEIGEPDAKRTRTNAEASE</sequence>
<gene>
    <name evidence="10" type="ORF">PCOS0759_LOCUS6967</name>
</gene>
<keyword evidence="5 7" id="KW-0508">mRNA splicing</keyword>
<dbReference type="InterPro" id="IPR021715">
    <property type="entry name" value="Slu7_dom"/>
</dbReference>
<dbReference type="GO" id="GO:0005681">
    <property type="term" value="C:spliceosomal complex"/>
    <property type="evidence" value="ECO:0007669"/>
    <property type="project" value="UniProtKB-UniRule"/>
</dbReference>
<comment type="similarity">
    <text evidence="2 7">Belongs to the SLU7 family.</text>
</comment>
<dbReference type="GO" id="GO:0030628">
    <property type="term" value="F:pre-mRNA 3'-splice site binding"/>
    <property type="evidence" value="ECO:0007669"/>
    <property type="project" value="UniProtKB-UniRule"/>
</dbReference>
<reference evidence="10" key="1">
    <citation type="submission" date="2021-01" db="EMBL/GenBank/DDBJ databases">
        <authorList>
            <person name="Corre E."/>
            <person name="Pelletier E."/>
            <person name="Niang G."/>
            <person name="Scheremetjew M."/>
            <person name="Finn R."/>
            <person name="Kale V."/>
            <person name="Holt S."/>
            <person name="Cochrane G."/>
            <person name="Meng A."/>
            <person name="Brown T."/>
            <person name="Cohen L."/>
        </authorList>
    </citation>
    <scope>NUCLEOTIDE SEQUENCE</scope>
    <source>
        <strain evidence="10">WS</strain>
    </source>
</reference>
<dbReference type="PANTHER" id="PTHR12942">
    <property type="entry name" value="STEP II SPLICING FACTOR SLU7"/>
    <property type="match status" value="1"/>
</dbReference>
<protein>
    <recommendedName>
        <fullName evidence="7">Pre-mRNA-splicing factor SLU7</fullName>
    </recommendedName>
</protein>
<feature type="domain" description="Pre-mRNA-splicing factor SLU7" evidence="9">
    <location>
        <begin position="152"/>
        <end position="404"/>
    </location>
</feature>
<feature type="region of interest" description="Disordered" evidence="8">
    <location>
        <begin position="60"/>
        <end position="81"/>
    </location>
</feature>
<comment type="subunit">
    <text evidence="7">Associated with the spliceosome.</text>
</comment>
<dbReference type="PANTHER" id="PTHR12942:SF2">
    <property type="entry name" value="PRE-MRNA-SPLICING FACTOR SLU7"/>
    <property type="match status" value="1"/>
</dbReference>
<dbReference type="EMBL" id="HBGD01008474">
    <property type="protein sequence ID" value="CAD9083713.1"/>
    <property type="molecule type" value="Transcribed_RNA"/>
</dbReference>
<feature type="region of interest" description="Disordered" evidence="8">
    <location>
        <begin position="1"/>
        <end position="38"/>
    </location>
</feature>
<keyword evidence="6 7" id="KW-0539">Nucleus</keyword>
<evidence type="ECO:0000256" key="3">
    <source>
        <dbReference type="ARBA" id="ARBA00022664"/>
    </source>
</evidence>
<evidence type="ECO:0000256" key="2">
    <source>
        <dbReference type="ARBA" id="ARBA00007203"/>
    </source>
</evidence>
<keyword evidence="4 7" id="KW-0747">Spliceosome</keyword>
<name>A0A7S1PII6_9EUKA</name>